<evidence type="ECO:0000313" key="2">
    <source>
        <dbReference type="Proteomes" id="UP001153269"/>
    </source>
</evidence>
<protein>
    <submittedName>
        <fullName evidence="1">Uncharacterized protein</fullName>
    </submittedName>
</protein>
<dbReference type="EMBL" id="CADEAL010004167">
    <property type="protein sequence ID" value="CAB1453366.1"/>
    <property type="molecule type" value="Genomic_DNA"/>
</dbReference>
<reference evidence="1" key="1">
    <citation type="submission" date="2020-03" db="EMBL/GenBank/DDBJ databases">
        <authorList>
            <person name="Weist P."/>
        </authorList>
    </citation>
    <scope>NUCLEOTIDE SEQUENCE</scope>
</reference>
<evidence type="ECO:0000313" key="1">
    <source>
        <dbReference type="EMBL" id="CAB1453366.1"/>
    </source>
</evidence>
<keyword evidence="2" id="KW-1185">Reference proteome</keyword>
<dbReference type="Proteomes" id="UP001153269">
    <property type="component" value="Unassembled WGS sequence"/>
</dbReference>
<organism evidence="1 2">
    <name type="scientific">Pleuronectes platessa</name>
    <name type="common">European plaice</name>
    <dbReference type="NCBI Taxonomy" id="8262"/>
    <lineage>
        <taxon>Eukaryota</taxon>
        <taxon>Metazoa</taxon>
        <taxon>Chordata</taxon>
        <taxon>Craniata</taxon>
        <taxon>Vertebrata</taxon>
        <taxon>Euteleostomi</taxon>
        <taxon>Actinopterygii</taxon>
        <taxon>Neopterygii</taxon>
        <taxon>Teleostei</taxon>
        <taxon>Neoteleostei</taxon>
        <taxon>Acanthomorphata</taxon>
        <taxon>Carangaria</taxon>
        <taxon>Pleuronectiformes</taxon>
        <taxon>Pleuronectoidei</taxon>
        <taxon>Pleuronectidae</taxon>
        <taxon>Pleuronectes</taxon>
    </lineage>
</organism>
<comment type="caution">
    <text evidence="1">The sequence shown here is derived from an EMBL/GenBank/DDBJ whole genome shotgun (WGS) entry which is preliminary data.</text>
</comment>
<accession>A0A9N7VJD8</accession>
<name>A0A9N7VJD8_PLEPL</name>
<sequence>MVPTALQLHPGKQGPFGTTGLYGKIPSNWKRPLNFAQRQKFKSPSEGTGVLWRNEELLGQNSLWIPAQTAGGDAEPGC</sequence>
<gene>
    <name evidence="1" type="ORF">PLEPLA_LOCUS41119</name>
</gene>
<proteinExistence type="predicted"/>
<dbReference type="AlphaFoldDB" id="A0A9N7VJD8"/>